<comment type="caution">
    <text evidence="3">The sequence shown here is derived from an EMBL/GenBank/DDBJ whole genome shotgun (WGS) entry which is preliminary data.</text>
</comment>
<reference evidence="3" key="2">
    <citation type="journal article" date="2021" name="PeerJ">
        <title>Extensive microbial diversity within the chicken gut microbiome revealed by metagenomics and culture.</title>
        <authorList>
            <person name="Gilroy R."/>
            <person name="Ravi A."/>
            <person name="Getino M."/>
            <person name="Pursley I."/>
            <person name="Horton D.L."/>
            <person name="Alikhan N.F."/>
            <person name="Baker D."/>
            <person name="Gharbi K."/>
            <person name="Hall N."/>
            <person name="Watson M."/>
            <person name="Adriaenssens E.M."/>
            <person name="Foster-Nyarko E."/>
            <person name="Jarju S."/>
            <person name="Secka A."/>
            <person name="Antonio M."/>
            <person name="Oren A."/>
            <person name="Chaudhuri R.R."/>
            <person name="La Ragione R."/>
            <person name="Hildebrand F."/>
            <person name="Pallen M.J."/>
        </authorList>
    </citation>
    <scope>NUCLEOTIDE SEQUENCE</scope>
    <source>
        <strain evidence="3">CHK187-14744</strain>
    </source>
</reference>
<organism evidence="3 4">
    <name type="scientific">Candidatus Onthocola gallistercoris</name>
    <dbReference type="NCBI Taxonomy" id="2840876"/>
    <lineage>
        <taxon>Bacteria</taxon>
        <taxon>Bacillati</taxon>
        <taxon>Bacillota</taxon>
        <taxon>Bacilli</taxon>
        <taxon>Candidatus Onthocola</taxon>
    </lineage>
</organism>
<dbReference type="GO" id="GO:0090071">
    <property type="term" value="P:negative regulation of ribosome biogenesis"/>
    <property type="evidence" value="ECO:0007669"/>
    <property type="project" value="UniProtKB-UniRule"/>
</dbReference>
<gene>
    <name evidence="2 3" type="primary">rsfS</name>
    <name evidence="3" type="ORF">IAB63_06515</name>
</gene>
<evidence type="ECO:0000256" key="1">
    <source>
        <dbReference type="ARBA" id="ARBA00010574"/>
    </source>
</evidence>
<dbReference type="PANTHER" id="PTHR21043">
    <property type="entry name" value="IOJAP SUPERFAMILY ORTHOLOG"/>
    <property type="match status" value="1"/>
</dbReference>
<dbReference type="GO" id="GO:0042256">
    <property type="term" value="P:cytosolic ribosome assembly"/>
    <property type="evidence" value="ECO:0007669"/>
    <property type="project" value="UniProtKB-UniRule"/>
</dbReference>
<sequence>MNTSEKMTKIAIEALEDKKGKDIKIIDIREVTVIADYFILASGSNRNQVQTLADNVRECLGRAGYEPRQTEGYQSAAWILMDYNDIIVHIFSEEDRLFYDLERIWQDGKEISMEDFINQAE</sequence>
<dbReference type="Proteomes" id="UP000824164">
    <property type="component" value="Unassembled WGS sequence"/>
</dbReference>
<dbReference type="Gene3D" id="3.30.460.10">
    <property type="entry name" value="Beta Polymerase, domain 2"/>
    <property type="match status" value="1"/>
</dbReference>
<keyword evidence="2" id="KW-0963">Cytoplasm</keyword>
<evidence type="ECO:0000313" key="4">
    <source>
        <dbReference type="Proteomes" id="UP000824164"/>
    </source>
</evidence>
<dbReference type="NCBIfam" id="TIGR00090">
    <property type="entry name" value="rsfS_iojap_ybeB"/>
    <property type="match status" value="1"/>
</dbReference>
<dbReference type="SUPFAM" id="SSF81301">
    <property type="entry name" value="Nucleotidyltransferase"/>
    <property type="match status" value="1"/>
</dbReference>
<dbReference type="InterPro" id="IPR004394">
    <property type="entry name" value="Iojap/RsfS/C7orf30"/>
</dbReference>
<protein>
    <recommendedName>
        <fullName evidence="2">Ribosomal silencing factor RsfS</fullName>
    </recommendedName>
</protein>
<accession>A0A9D1HGM8</accession>
<dbReference type="PANTHER" id="PTHR21043:SF0">
    <property type="entry name" value="MITOCHONDRIAL ASSEMBLY OF RIBOSOMAL LARGE SUBUNIT PROTEIN 1"/>
    <property type="match status" value="1"/>
</dbReference>
<dbReference type="HAMAP" id="MF_01477">
    <property type="entry name" value="Iojap_RsfS"/>
    <property type="match status" value="1"/>
</dbReference>
<dbReference type="GO" id="GO:0043023">
    <property type="term" value="F:ribosomal large subunit binding"/>
    <property type="evidence" value="ECO:0007669"/>
    <property type="project" value="TreeGrafter"/>
</dbReference>
<dbReference type="InterPro" id="IPR043519">
    <property type="entry name" value="NT_sf"/>
</dbReference>
<reference evidence="3" key="1">
    <citation type="submission" date="2020-10" db="EMBL/GenBank/DDBJ databases">
        <authorList>
            <person name="Gilroy R."/>
        </authorList>
    </citation>
    <scope>NUCLEOTIDE SEQUENCE</scope>
    <source>
        <strain evidence="3">CHK187-14744</strain>
    </source>
</reference>
<dbReference type="GO" id="GO:0017148">
    <property type="term" value="P:negative regulation of translation"/>
    <property type="evidence" value="ECO:0007669"/>
    <property type="project" value="UniProtKB-UniRule"/>
</dbReference>
<comment type="subcellular location">
    <subcellularLocation>
        <location evidence="2">Cytoplasm</location>
    </subcellularLocation>
</comment>
<comment type="similarity">
    <text evidence="1 2">Belongs to the Iojap/RsfS family.</text>
</comment>
<name>A0A9D1HGM8_9FIRM</name>
<comment type="function">
    <text evidence="2">Functions as a ribosomal silencing factor. Interacts with ribosomal protein uL14 (rplN), blocking formation of intersubunit bridge B8. Prevents association of the 30S and 50S ribosomal subunits and the formation of functional ribosomes, thus repressing translation.</text>
</comment>
<dbReference type="GO" id="GO:0005737">
    <property type="term" value="C:cytoplasm"/>
    <property type="evidence" value="ECO:0007669"/>
    <property type="project" value="UniProtKB-SubCell"/>
</dbReference>
<dbReference type="EMBL" id="DVLT01000042">
    <property type="protein sequence ID" value="HIU02891.1"/>
    <property type="molecule type" value="Genomic_DNA"/>
</dbReference>
<dbReference type="AlphaFoldDB" id="A0A9D1HGM8"/>
<evidence type="ECO:0000256" key="2">
    <source>
        <dbReference type="HAMAP-Rule" id="MF_01477"/>
    </source>
</evidence>
<dbReference type="Pfam" id="PF02410">
    <property type="entry name" value="RsfS"/>
    <property type="match status" value="1"/>
</dbReference>
<evidence type="ECO:0000313" key="3">
    <source>
        <dbReference type="EMBL" id="HIU02891.1"/>
    </source>
</evidence>
<keyword evidence="2" id="KW-0678">Repressor</keyword>
<proteinExistence type="inferred from homology"/>
<keyword evidence="2" id="KW-0810">Translation regulation</keyword>
<comment type="subunit">
    <text evidence="2">Interacts with ribosomal protein uL14 (rplN).</text>
</comment>